<gene>
    <name evidence="3" type="ORF">ECPE_LOCUS10993</name>
</gene>
<dbReference type="InterPro" id="IPR006652">
    <property type="entry name" value="Kelch_1"/>
</dbReference>
<dbReference type="EMBL" id="UZAN01050044">
    <property type="protein sequence ID" value="VDP87923.1"/>
    <property type="molecule type" value="Genomic_DNA"/>
</dbReference>
<accession>A0A183AVK8</accession>
<dbReference type="InterPro" id="IPR011043">
    <property type="entry name" value="Gal_Oxase/kelch_b-propeller"/>
</dbReference>
<dbReference type="InterPro" id="IPR015915">
    <property type="entry name" value="Kelch-typ_b-propeller"/>
</dbReference>
<dbReference type="PANTHER" id="PTHR23244">
    <property type="entry name" value="KELCH REPEAT DOMAIN"/>
    <property type="match status" value="1"/>
</dbReference>
<protein>
    <submittedName>
        <fullName evidence="5">Kelch domain containing 4</fullName>
    </submittedName>
</protein>
<name>A0A183AVK8_9TREM</name>
<evidence type="ECO:0000313" key="4">
    <source>
        <dbReference type="Proteomes" id="UP000272942"/>
    </source>
</evidence>
<dbReference type="Proteomes" id="UP000272942">
    <property type="component" value="Unassembled WGS sequence"/>
</dbReference>
<dbReference type="Gene3D" id="2.120.10.80">
    <property type="entry name" value="Kelch-type beta propeller"/>
    <property type="match status" value="1"/>
</dbReference>
<evidence type="ECO:0000313" key="3">
    <source>
        <dbReference type="EMBL" id="VDP87923.1"/>
    </source>
</evidence>
<dbReference type="OrthoDB" id="432528at2759"/>
<organism evidence="5">
    <name type="scientific">Echinostoma caproni</name>
    <dbReference type="NCBI Taxonomy" id="27848"/>
    <lineage>
        <taxon>Eukaryota</taxon>
        <taxon>Metazoa</taxon>
        <taxon>Spiralia</taxon>
        <taxon>Lophotrochozoa</taxon>
        <taxon>Platyhelminthes</taxon>
        <taxon>Trematoda</taxon>
        <taxon>Digenea</taxon>
        <taxon>Plagiorchiida</taxon>
        <taxon>Echinostomata</taxon>
        <taxon>Echinostomatoidea</taxon>
        <taxon>Echinostomatidae</taxon>
        <taxon>Echinostoma</taxon>
    </lineage>
</organism>
<evidence type="ECO:0000256" key="1">
    <source>
        <dbReference type="ARBA" id="ARBA00022441"/>
    </source>
</evidence>
<dbReference type="SUPFAM" id="SSF50965">
    <property type="entry name" value="Galactose oxidase, central domain"/>
    <property type="match status" value="1"/>
</dbReference>
<evidence type="ECO:0000256" key="2">
    <source>
        <dbReference type="SAM" id="MobiDB-lite"/>
    </source>
</evidence>
<dbReference type="Pfam" id="PF01344">
    <property type="entry name" value="Kelch_1"/>
    <property type="match status" value="1"/>
</dbReference>
<dbReference type="AlphaFoldDB" id="A0A183AVK8"/>
<reference evidence="5" key="1">
    <citation type="submission" date="2016-06" db="UniProtKB">
        <authorList>
            <consortium name="WormBaseParasite"/>
        </authorList>
    </citation>
    <scope>IDENTIFICATION</scope>
</reference>
<keyword evidence="1" id="KW-0880">Kelch repeat</keyword>
<proteinExistence type="predicted"/>
<reference evidence="3 4" key="2">
    <citation type="submission" date="2018-11" db="EMBL/GenBank/DDBJ databases">
        <authorList>
            <consortium name="Pathogen Informatics"/>
        </authorList>
    </citation>
    <scope>NUCLEOTIDE SEQUENCE [LARGE SCALE GENOMIC DNA]</scope>
    <source>
        <strain evidence="3 4">Egypt</strain>
    </source>
</reference>
<evidence type="ECO:0000313" key="5">
    <source>
        <dbReference type="WBParaSite" id="ECPE_0001102701-mRNA-1"/>
    </source>
</evidence>
<keyword evidence="4" id="KW-1185">Reference proteome</keyword>
<feature type="region of interest" description="Disordered" evidence="2">
    <location>
        <begin position="244"/>
        <end position="264"/>
    </location>
</feature>
<dbReference type="WBParaSite" id="ECPE_0001102701-mRNA-1">
    <property type="protein sequence ID" value="ECPE_0001102701-mRNA-1"/>
    <property type="gene ID" value="ECPE_0001102701"/>
</dbReference>
<sequence length="439" mass="50301">MLESWFRLGDAPFARVNHQAIFLNGCLYVFGGFNSQLRDINYNSHQLDVFKWNVRKFPSLLQVQFLDHNKWEELKYPLRLKAWDCNTKTWTSDPLSSPDGSINPTLRFGHTVVAWRGRGWLFGGRTQQHVCPNQLYLFEPGYYSHSSAAVTVNNLECKKLLKTTIDIIHPCWAEVVGTTGAPPSPRDGHAATVLENAMFIFGGFQDVFGSYDNFVYRFDFVTWSWTRIQIHPYPCVGPSLSPPTRVHHASQTMDPTNPAPGTLRPQFDELDDIFEPASIVLQTDVPLPRDFSCLISHQGRIFLFGGRSELAARSSLEVYDSALWELVPLQVNKQLLAESDQNITDQYCYTPVWPDQCEYCSVDQLPHLAALGNLQRMAWEEETGNWNRLWSDYTRASLKKARCGILPGYYEKKDCVLQGLFALQYYVLLLHWTRSQLVC</sequence>